<dbReference type="EMBL" id="KI546102">
    <property type="protein sequence ID" value="EST44896.1"/>
    <property type="molecule type" value="Genomic_DNA"/>
</dbReference>
<dbReference type="Proteomes" id="UP000018208">
    <property type="component" value="Unassembled WGS sequence"/>
</dbReference>
<dbReference type="EMBL" id="AUWU02000006">
    <property type="protein sequence ID" value="KAH0571963.1"/>
    <property type="molecule type" value="Genomic_DNA"/>
</dbReference>
<proteinExistence type="predicted"/>
<dbReference type="AlphaFoldDB" id="V6LMG3"/>
<feature type="coiled-coil region" evidence="1">
    <location>
        <begin position="75"/>
        <end position="158"/>
    </location>
</feature>
<evidence type="ECO:0000313" key="2">
    <source>
        <dbReference type="EMBL" id="EST44896.1"/>
    </source>
</evidence>
<dbReference type="VEuPathDB" id="GiardiaDB:SS50377_26163"/>
<name>V6LMG3_9EUKA</name>
<evidence type="ECO:0000313" key="4">
    <source>
        <dbReference type="Proteomes" id="UP000018208"/>
    </source>
</evidence>
<reference evidence="2 3" key="1">
    <citation type="journal article" date="2014" name="PLoS Genet.">
        <title>The Genome of Spironucleus salmonicida Highlights a Fish Pathogen Adapted to Fluctuating Environments.</title>
        <authorList>
            <person name="Xu F."/>
            <person name="Jerlstrom-Hultqvist J."/>
            <person name="Einarsson E."/>
            <person name="Astvaldsson A."/>
            <person name="Svard S.G."/>
            <person name="Andersson J.O."/>
        </authorList>
    </citation>
    <scope>NUCLEOTIDE SEQUENCE</scope>
    <source>
        <strain evidence="3">ATCC 50377</strain>
    </source>
</reference>
<evidence type="ECO:0000256" key="1">
    <source>
        <dbReference type="SAM" id="Coils"/>
    </source>
</evidence>
<gene>
    <name evidence="2" type="ORF">SS50377_15188</name>
    <name evidence="3" type="ORF">SS50377_26163</name>
</gene>
<evidence type="ECO:0000313" key="3">
    <source>
        <dbReference type="EMBL" id="KAH0571963.1"/>
    </source>
</evidence>
<keyword evidence="4" id="KW-1185">Reference proteome</keyword>
<organism evidence="2">
    <name type="scientific">Spironucleus salmonicida</name>
    <dbReference type="NCBI Taxonomy" id="348837"/>
    <lineage>
        <taxon>Eukaryota</taxon>
        <taxon>Metamonada</taxon>
        <taxon>Diplomonadida</taxon>
        <taxon>Hexamitidae</taxon>
        <taxon>Hexamitinae</taxon>
        <taxon>Spironucleus</taxon>
    </lineage>
</organism>
<reference evidence="3" key="2">
    <citation type="submission" date="2020-12" db="EMBL/GenBank/DDBJ databases">
        <title>New Spironucleus salmonicida genome in near-complete chromosomes.</title>
        <authorList>
            <person name="Xu F."/>
            <person name="Kurt Z."/>
            <person name="Jimenez-Gonzalez A."/>
            <person name="Astvaldsson A."/>
            <person name="Andersson J.O."/>
            <person name="Svard S.G."/>
        </authorList>
    </citation>
    <scope>NUCLEOTIDE SEQUENCE</scope>
    <source>
        <strain evidence="3">ATCC 50377</strain>
    </source>
</reference>
<sequence>MQQQKIFSLLKEVSVQGQKIVAQKAALQNQAAELETTKSQFKSVTFQLKKSQILAARSAKTLRNQQTATPESCSLESLERKLDESAELLRSLTDDQVQAKNLKCQKLEVENQNQSEIQNLKIQISEFQRLNFDLTQAAAREDRDFNALRHRCERAEAENCEI</sequence>
<accession>V6LMG3</accession>
<keyword evidence="1" id="KW-0175">Coiled coil</keyword>
<protein>
    <submittedName>
        <fullName evidence="2">Uncharacterized protein</fullName>
    </submittedName>
</protein>